<protein>
    <submittedName>
        <fullName evidence="1">Uncharacterized protein</fullName>
    </submittedName>
</protein>
<keyword evidence="2" id="KW-1185">Reference proteome</keyword>
<dbReference type="EMBL" id="BAAABM010000053">
    <property type="protein sequence ID" value="GAA0359047.1"/>
    <property type="molecule type" value="Genomic_DNA"/>
</dbReference>
<name>A0ABP3H026_9ACTN</name>
<accession>A0ABP3H026</accession>
<gene>
    <name evidence="1" type="ORF">GCM10010151_55960</name>
</gene>
<comment type="caution">
    <text evidence="1">The sequence shown here is derived from an EMBL/GenBank/DDBJ whole genome shotgun (WGS) entry which is preliminary data.</text>
</comment>
<proteinExistence type="predicted"/>
<evidence type="ECO:0000313" key="1">
    <source>
        <dbReference type="EMBL" id="GAA0359047.1"/>
    </source>
</evidence>
<evidence type="ECO:0000313" key="2">
    <source>
        <dbReference type="Proteomes" id="UP001501822"/>
    </source>
</evidence>
<reference evidence="2" key="1">
    <citation type="journal article" date="2019" name="Int. J. Syst. Evol. Microbiol.">
        <title>The Global Catalogue of Microorganisms (GCM) 10K type strain sequencing project: providing services to taxonomists for standard genome sequencing and annotation.</title>
        <authorList>
            <consortium name="The Broad Institute Genomics Platform"/>
            <consortium name="The Broad Institute Genome Sequencing Center for Infectious Disease"/>
            <person name="Wu L."/>
            <person name="Ma J."/>
        </authorList>
    </citation>
    <scope>NUCLEOTIDE SEQUENCE [LARGE SCALE GENOMIC DNA]</scope>
    <source>
        <strain evidence="2">JCM 3146</strain>
    </source>
</reference>
<organism evidence="1 2">
    <name type="scientific">Actinoallomurus spadix</name>
    <dbReference type="NCBI Taxonomy" id="79912"/>
    <lineage>
        <taxon>Bacteria</taxon>
        <taxon>Bacillati</taxon>
        <taxon>Actinomycetota</taxon>
        <taxon>Actinomycetes</taxon>
        <taxon>Streptosporangiales</taxon>
        <taxon>Thermomonosporaceae</taxon>
        <taxon>Actinoallomurus</taxon>
    </lineage>
</organism>
<sequence>MRLDARACLKAPLSYYAVSRQRLAALSSVGSQNQAASLLRLATHHLDTAR</sequence>
<dbReference type="Proteomes" id="UP001501822">
    <property type="component" value="Unassembled WGS sequence"/>
</dbReference>